<dbReference type="Proteomes" id="UP000003963">
    <property type="component" value="Unassembled WGS sequence"/>
</dbReference>
<comment type="subcellular location">
    <subcellularLocation>
        <location evidence="1">Cell membrane</location>
        <topology evidence="1">Multi-pass membrane protein</topology>
    </subcellularLocation>
</comment>
<keyword evidence="6 9" id="KW-1133">Transmembrane helix</keyword>
<feature type="transmembrane region" description="Helical" evidence="9">
    <location>
        <begin position="71"/>
        <end position="97"/>
    </location>
</feature>
<feature type="transmembrane region" description="Helical" evidence="9">
    <location>
        <begin position="384"/>
        <end position="410"/>
    </location>
</feature>
<feature type="transmembrane region" description="Helical" evidence="9">
    <location>
        <begin position="359"/>
        <end position="378"/>
    </location>
</feature>
<dbReference type="GO" id="GO:0005886">
    <property type="term" value="C:plasma membrane"/>
    <property type="evidence" value="ECO:0007669"/>
    <property type="project" value="UniProtKB-SubCell"/>
</dbReference>
<dbReference type="PROSITE" id="PS50850">
    <property type="entry name" value="MFS"/>
    <property type="match status" value="1"/>
</dbReference>
<dbReference type="HOGENOM" id="CLU_000960_28_2_11"/>
<evidence type="ECO:0000256" key="1">
    <source>
        <dbReference type="ARBA" id="ARBA00004651"/>
    </source>
</evidence>
<feature type="transmembrane region" description="Helical" evidence="9">
    <location>
        <begin position="109"/>
        <end position="128"/>
    </location>
</feature>
<keyword evidence="3" id="KW-0813">Transport</keyword>
<dbReference type="STRING" id="457427.SSOG_08717"/>
<dbReference type="InterPro" id="IPR004638">
    <property type="entry name" value="EmrB-like"/>
</dbReference>
<comment type="similarity">
    <text evidence="2">Belongs to the major facilitator superfamily. EmrB family.</text>
</comment>
<dbReference type="InterPro" id="IPR011701">
    <property type="entry name" value="MFS"/>
</dbReference>
<keyword evidence="12" id="KW-1185">Reference proteome</keyword>
<dbReference type="Gene3D" id="1.20.1250.20">
    <property type="entry name" value="MFS general substrate transporter like domains"/>
    <property type="match status" value="1"/>
</dbReference>
<feature type="transmembrane region" description="Helical" evidence="9">
    <location>
        <begin position="456"/>
        <end position="477"/>
    </location>
</feature>
<dbReference type="InterPro" id="IPR020846">
    <property type="entry name" value="MFS_dom"/>
</dbReference>
<evidence type="ECO:0000256" key="3">
    <source>
        <dbReference type="ARBA" id="ARBA00022448"/>
    </source>
</evidence>
<feature type="domain" description="Major facilitator superfamily (MFS) profile" evidence="10">
    <location>
        <begin position="43"/>
        <end position="480"/>
    </location>
</feature>
<evidence type="ECO:0000259" key="10">
    <source>
        <dbReference type="PROSITE" id="PS50850"/>
    </source>
</evidence>
<dbReference type="GO" id="GO:0046677">
    <property type="term" value="P:response to antibiotic"/>
    <property type="evidence" value="ECO:0007669"/>
    <property type="project" value="UniProtKB-KW"/>
</dbReference>
<evidence type="ECO:0000256" key="5">
    <source>
        <dbReference type="ARBA" id="ARBA00022692"/>
    </source>
</evidence>
<keyword evidence="8" id="KW-0046">Antibiotic resistance</keyword>
<evidence type="ECO:0000313" key="11">
    <source>
        <dbReference type="EMBL" id="EFL29003.1"/>
    </source>
</evidence>
<dbReference type="PANTHER" id="PTHR42718">
    <property type="entry name" value="MAJOR FACILITATOR SUPERFAMILY MULTIDRUG TRANSPORTER MFSC"/>
    <property type="match status" value="1"/>
</dbReference>
<accession>D9WH77</accession>
<feature type="transmembrane region" description="Helical" evidence="9">
    <location>
        <begin position="327"/>
        <end position="347"/>
    </location>
</feature>
<feature type="transmembrane region" description="Helical" evidence="9">
    <location>
        <begin position="226"/>
        <end position="246"/>
    </location>
</feature>
<proteinExistence type="inferred from homology"/>
<feature type="transmembrane region" description="Helical" evidence="9">
    <location>
        <begin position="193"/>
        <end position="214"/>
    </location>
</feature>
<feature type="transmembrane region" description="Helical" evidence="9">
    <location>
        <begin position="167"/>
        <end position="187"/>
    </location>
</feature>
<dbReference type="NCBIfam" id="TIGR00711">
    <property type="entry name" value="efflux_EmrB"/>
    <property type="match status" value="1"/>
</dbReference>
<keyword evidence="5 9" id="KW-0812">Transmembrane</keyword>
<dbReference type="Pfam" id="PF07690">
    <property type="entry name" value="MFS_1"/>
    <property type="match status" value="1"/>
</dbReference>
<feature type="transmembrane region" description="Helical" evidence="9">
    <location>
        <begin position="431"/>
        <end position="450"/>
    </location>
</feature>
<evidence type="ECO:0000256" key="4">
    <source>
        <dbReference type="ARBA" id="ARBA00022475"/>
    </source>
</evidence>
<evidence type="ECO:0000256" key="9">
    <source>
        <dbReference type="SAM" id="Phobius"/>
    </source>
</evidence>
<feature type="transmembrane region" description="Helical" evidence="9">
    <location>
        <begin position="258"/>
        <end position="280"/>
    </location>
</feature>
<gene>
    <name evidence="11" type="ORF">SSOG_08717</name>
</gene>
<dbReference type="AlphaFoldDB" id="D9WH77"/>
<dbReference type="InterPro" id="IPR036259">
    <property type="entry name" value="MFS_trans_sf"/>
</dbReference>
<evidence type="ECO:0000313" key="12">
    <source>
        <dbReference type="Proteomes" id="UP000003963"/>
    </source>
</evidence>
<evidence type="ECO:0000256" key="7">
    <source>
        <dbReference type="ARBA" id="ARBA00023136"/>
    </source>
</evidence>
<dbReference type="EMBL" id="GG657754">
    <property type="protein sequence ID" value="EFL29003.1"/>
    <property type="molecule type" value="Genomic_DNA"/>
</dbReference>
<dbReference type="PANTHER" id="PTHR42718:SF9">
    <property type="entry name" value="MAJOR FACILITATOR SUPERFAMILY MULTIDRUG TRANSPORTER MFSC"/>
    <property type="match status" value="1"/>
</dbReference>
<dbReference type="Gene3D" id="1.20.1720.10">
    <property type="entry name" value="Multidrug resistance protein D"/>
    <property type="match status" value="1"/>
</dbReference>
<dbReference type="CDD" id="cd17321">
    <property type="entry name" value="MFS_MMR_MDR_like"/>
    <property type="match status" value="1"/>
</dbReference>
<dbReference type="SUPFAM" id="SSF103473">
    <property type="entry name" value="MFS general substrate transporter"/>
    <property type="match status" value="1"/>
</dbReference>
<evidence type="ECO:0000256" key="6">
    <source>
        <dbReference type="ARBA" id="ARBA00022989"/>
    </source>
</evidence>
<feature type="transmembrane region" description="Helical" evidence="9">
    <location>
        <begin position="292"/>
        <end position="315"/>
    </location>
</feature>
<feature type="transmembrane region" description="Helical" evidence="9">
    <location>
        <begin position="134"/>
        <end position="155"/>
    </location>
</feature>
<sequence length="483" mass="49047">MTGRAGPVLVPLEGARTVMTLTASSHRSPEAGAPETDRHATATLVAAVLGFFVITLDATIVNVVLPSIRDALGGGITGLQWVVDGYTMMFAALLLSAGSLSDRIGARKAFTGGLVLFVVASVACGLTPSLPVLIAARVVQGIGAAVTMPTSMALVRHAFPDPARRARAVGVWAMGGAVAAAAGPVLGGVLSLVSWRMIFWINLPVSILTLLLLARAPHSPTRPAPFDWIGQITAILAMGGLTFGAIEAGAAGFTAPQVLISFAVAVVALAAFITAQAKVAHPMVPLTLFRSPTVVVATGIGFAFMVGFYGLPFLFSLSFQQQHGLSAPAAGIAFLPMMLLSACLTPFSARIAERTGPRVPVVAGLTLIAVGSIALAAVPASVPVWVTALLLIPIGLSGPLVMPPTTALLLEHVAAHHTGTASGVFNTSRQIGGALAVAVFGALLSDSAGFEHGLRLSLLLAAAVALAAALAASRMGATRRGDT</sequence>
<keyword evidence="7 9" id="KW-0472">Membrane</keyword>
<evidence type="ECO:0000256" key="8">
    <source>
        <dbReference type="ARBA" id="ARBA00023251"/>
    </source>
</evidence>
<evidence type="ECO:0000256" key="2">
    <source>
        <dbReference type="ARBA" id="ARBA00008537"/>
    </source>
</evidence>
<keyword evidence="4" id="KW-1003">Cell membrane</keyword>
<feature type="transmembrane region" description="Helical" evidence="9">
    <location>
        <begin position="44"/>
        <end position="65"/>
    </location>
</feature>
<name>D9WH77_9ACTN</name>
<protein>
    <submittedName>
        <fullName evidence="11">Drug:proton antiporter</fullName>
    </submittedName>
</protein>
<dbReference type="GO" id="GO:0022857">
    <property type="term" value="F:transmembrane transporter activity"/>
    <property type="evidence" value="ECO:0007669"/>
    <property type="project" value="InterPro"/>
</dbReference>
<organism evidence="11 12">
    <name type="scientific">Streptomyces himastatinicus ATCC 53653</name>
    <dbReference type="NCBI Taxonomy" id="457427"/>
    <lineage>
        <taxon>Bacteria</taxon>
        <taxon>Bacillati</taxon>
        <taxon>Actinomycetota</taxon>
        <taxon>Actinomycetes</taxon>
        <taxon>Kitasatosporales</taxon>
        <taxon>Streptomycetaceae</taxon>
        <taxon>Streptomyces</taxon>
        <taxon>Streptomyces violaceusniger group</taxon>
    </lineage>
</organism>
<reference evidence="11 12" key="1">
    <citation type="submission" date="2009-02" db="EMBL/GenBank/DDBJ databases">
        <title>Annotation of Streptomyces hygroscopicus strain ATCC 53653.</title>
        <authorList>
            <consortium name="The Broad Institute Genome Sequencing Platform"/>
            <consortium name="Broad Institute Microbial Sequencing Center"/>
            <person name="Fischbach M."/>
            <person name="Godfrey P."/>
            <person name="Ward D."/>
            <person name="Young S."/>
            <person name="Zeng Q."/>
            <person name="Koehrsen M."/>
            <person name="Alvarado L."/>
            <person name="Berlin A.M."/>
            <person name="Bochicchio J."/>
            <person name="Borenstein D."/>
            <person name="Chapman S.B."/>
            <person name="Chen Z."/>
            <person name="Engels R."/>
            <person name="Freedman E."/>
            <person name="Gellesch M."/>
            <person name="Goldberg J."/>
            <person name="Griggs A."/>
            <person name="Gujja S."/>
            <person name="Heilman E.R."/>
            <person name="Heiman D.I."/>
            <person name="Hepburn T.A."/>
            <person name="Howarth C."/>
            <person name="Jen D."/>
            <person name="Larson L."/>
            <person name="Lewis B."/>
            <person name="Mehta T."/>
            <person name="Park D."/>
            <person name="Pearson M."/>
            <person name="Richards J."/>
            <person name="Roberts A."/>
            <person name="Saif S."/>
            <person name="Shea T.D."/>
            <person name="Shenoy N."/>
            <person name="Sisk P."/>
            <person name="Stolte C."/>
            <person name="Sykes S.N."/>
            <person name="Thomson T."/>
            <person name="Walk T."/>
            <person name="White J."/>
            <person name="Yandava C."/>
            <person name="Straight P."/>
            <person name="Clardy J."/>
            <person name="Hung D."/>
            <person name="Kolter R."/>
            <person name="Mekalanos J."/>
            <person name="Walker S."/>
            <person name="Walsh C.T."/>
            <person name="Wieland-Brown L.C."/>
            <person name="Haas B."/>
            <person name="Nusbaum C."/>
            <person name="Birren B."/>
        </authorList>
    </citation>
    <scope>NUCLEOTIDE SEQUENCE [LARGE SCALE GENOMIC DNA]</scope>
    <source>
        <strain evidence="11 12">ATCC 53653</strain>
    </source>
</reference>